<reference evidence="1" key="2">
    <citation type="submission" date="2020-11" db="EMBL/GenBank/DDBJ databases">
        <authorList>
            <person name="McCartney M.A."/>
            <person name="Auch B."/>
            <person name="Kono T."/>
            <person name="Mallez S."/>
            <person name="Becker A."/>
            <person name="Gohl D.M."/>
            <person name="Silverstein K.A.T."/>
            <person name="Koren S."/>
            <person name="Bechman K.B."/>
            <person name="Herman A."/>
            <person name="Abrahante J.E."/>
            <person name="Garbe J."/>
        </authorList>
    </citation>
    <scope>NUCLEOTIDE SEQUENCE</scope>
    <source>
        <strain evidence="1">Duluth1</strain>
        <tissue evidence="1">Whole animal</tissue>
    </source>
</reference>
<evidence type="ECO:0000313" key="2">
    <source>
        <dbReference type="Proteomes" id="UP000828390"/>
    </source>
</evidence>
<comment type="caution">
    <text evidence="1">The sequence shown here is derived from an EMBL/GenBank/DDBJ whole genome shotgun (WGS) entry which is preliminary data.</text>
</comment>
<evidence type="ECO:0000313" key="1">
    <source>
        <dbReference type="EMBL" id="KAH3870894.1"/>
    </source>
</evidence>
<protein>
    <submittedName>
        <fullName evidence="1">Uncharacterized protein</fullName>
    </submittedName>
</protein>
<accession>A0A9D4M7Y0</accession>
<gene>
    <name evidence="1" type="ORF">DPMN_034086</name>
</gene>
<dbReference type="EMBL" id="JAIWYP010000002">
    <property type="protein sequence ID" value="KAH3870894.1"/>
    <property type="molecule type" value="Genomic_DNA"/>
</dbReference>
<name>A0A9D4M7Y0_DREPO</name>
<keyword evidence="2" id="KW-1185">Reference proteome</keyword>
<proteinExistence type="predicted"/>
<dbReference type="AlphaFoldDB" id="A0A9D4M7Y0"/>
<sequence length="68" mass="7975">MRNNLIFSGIPEDNFTGCETPAVTERKLRDFLHEKMKIARETVDVNEFYVNEQLPRKFKRGGPDFSLK</sequence>
<dbReference type="Proteomes" id="UP000828390">
    <property type="component" value="Unassembled WGS sequence"/>
</dbReference>
<reference evidence="1" key="1">
    <citation type="journal article" date="2019" name="bioRxiv">
        <title>The Genome of the Zebra Mussel, Dreissena polymorpha: A Resource for Invasive Species Research.</title>
        <authorList>
            <person name="McCartney M.A."/>
            <person name="Auch B."/>
            <person name="Kono T."/>
            <person name="Mallez S."/>
            <person name="Zhang Y."/>
            <person name="Obille A."/>
            <person name="Becker A."/>
            <person name="Abrahante J.E."/>
            <person name="Garbe J."/>
            <person name="Badalamenti J.P."/>
            <person name="Herman A."/>
            <person name="Mangelson H."/>
            <person name="Liachko I."/>
            <person name="Sullivan S."/>
            <person name="Sone E.D."/>
            <person name="Koren S."/>
            <person name="Silverstein K.A.T."/>
            <person name="Beckman K.B."/>
            <person name="Gohl D.M."/>
        </authorList>
    </citation>
    <scope>NUCLEOTIDE SEQUENCE</scope>
    <source>
        <strain evidence="1">Duluth1</strain>
        <tissue evidence="1">Whole animal</tissue>
    </source>
</reference>
<organism evidence="1 2">
    <name type="scientific">Dreissena polymorpha</name>
    <name type="common">Zebra mussel</name>
    <name type="synonym">Mytilus polymorpha</name>
    <dbReference type="NCBI Taxonomy" id="45954"/>
    <lineage>
        <taxon>Eukaryota</taxon>
        <taxon>Metazoa</taxon>
        <taxon>Spiralia</taxon>
        <taxon>Lophotrochozoa</taxon>
        <taxon>Mollusca</taxon>
        <taxon>Bivalvia</taxon>
        <taxon>Autobranchia</taxon>
        <taxon>Heteroconchia</taxon>
        <taxon>Euheterodonta</taxon>
        <taxon>Imparidentia</taxon>
        <taxon>Neoheterodontei</taxon>
        <taxon>Myida</taxon>
        <taxon>Dreissenoidea</taxon>
        <taxon>Dreissenidae</taxon>
        <taxon>Dreissena</taxon>
    </lineage>
</organism>